<name>A0ABR5PS15_9LACO</name>
<dbReference type="PANTHER" id="PTHR42798">
    <property type="entry name" value="LIPOPROTEIN-RELEASING SYSTEM ATP-BINDING PROTEIN LOLD"/>
    <property type="match status" value="1"/>
</dbReference>
<reference evidence="4 5" key="1">
    <citation type="journal article" date="2015" name="Genome Announc.">
        <title>Expanding the biotechnology potential of lactobacilli through comparative genomics of 213 strains and associated genera.</title>
        <authorList>
            <person name="Sun Z."/>
            <person name="Harris H.M."/>
            <person name="McCann A."/>
            <person name="Guo C."/>
            <person name="Argimon S."/>
            <person name="Zhang W."/>
            <person name="Yang X."/>
            <person name="Jeffery I.B."/>
            <person name="Cooney J.C."/>
            <person name="Kagawa T.F."/>
            <person name="Liu W."/>
            <person name="Song Y."/>
            <person name="Salvetti E."/>
            <person name="Wrobel A."/>
            <person name="Rasinkangas P."/>
            <person name="Parkhill J."/>
            <person name="Rea M.C."/>
            <person name="O'Sullivan O."/>
            <person name="Ritari J."/>
            <person name="Douillard F.P."/>
            <person name="Paul Ross R."/>
            <person name="Yang R."/>
            <person name="Briner A.E."/>
            <person name="Felis G.E."/>
            <person name="de Vos W.M."/>
            <person name="Barrangou R."/>
            <person name="Klaenhammer T.R."/>
            <person name="Caufield P.W."/>
            <person name="Cui Y."/>
            <person name="Zhang H."/>
            <person name="O'Toole P.W."/>
        </authorList>
    </citation>
    <scope>NUCLEOTIDE SEQUENCE [LARGE SCALE GENOMIC DNA]</scope>
    <source>
        <strain evidence="4 5">DSM 6629</strain>
    </source>
</reference>
<dbReference type="InterPro" id="IPR017871">
    <property type="entry name" value="ABC_transporter-like_CS"/>
</dbReference>
<comment type="caution">
    <text evidence="4">The sequence shown here is derived from an EMBL/GenBank/DDBJ whole genome shotgun (WGS) entry which is preliminary data.</text>
</comment>
<dbReference type="Pfam" id="PF00005">
    <property type="entry name" value="ABC_tran"/>
    <property type="match status" value="1"/>
</dbReference>
<evidence type="ECO:0000259" key="3">
    <source>
        <dbReference type="PROSITE" id="PS50893"/>
    </source>
</evidence>
<protein>
    <submittedName>
        <fullName evidence="4">ABC antimicrobial peptide transporter ATPase</fullName>
    </submittedName>
</protein>
<keyword evidence="1" id="KW-0547">Nucleotide-binding</keyword>
<dbReference type="Proteomes" id="UP000051735">
    <property type="component" value="Unassembled WGS sequence"/>
</dbReference>
<proteinExistence type="predicted"/>
<dbReference type="Gene3D" id="3.40.50.300">
    <property type="entry name" value="P-loop containing nucleotide triphosphate hydrolases"/>
    <property type="match status" value="1"/>
</dbReference>
<accession>A0ABR5PS15</accession>
<organism evidence="4 5">
    <name type="scientific">Lactobacillus intestinalis DSM 6629</name>
    <dbReference type="NCBI Taxonomy" id="1423761"/>
    <lineage>
        <taxon>Bacteria</taxon>
        <taxon>Bacillati</taxon>
        <taxon>Bacillota</taxon>
        <taxon>Bacilli</taxon>
        <taxon>Lactobacillales</taxon>
        <taxon>Lactobacillaceae</taxon>
        <taxon>Lactobacillus</taxon>
    </lineage>
</organism>
<dbReference type="InterPro" id="IPR003439">
    <property type="entry name" value="ABC_transporter-like_ATP-bd"/>
</dbReference>
<keyword evidence="2" id="KW-0067">ATP-binding</keyword>
<dbReference type="SMART" id="SM00382">
    <property type="entry name" value="AAA"/>
    <property type="match status" value="1"/>
</dbReference>
<keyword evidence="5" id="KW-1185">Reference proteome</keyword>
<feature type="domain" description="ABC transporter" evidence="3">
    <location>
        <begin position="1"/>
        <end position="184"/>
    </location>
</feature>
<dbReference type="EMBL" id="AZGN01000005">
    <property type="protein sequence ID" value="KRM34319.1"/>
    <property type="molecule type" value="Genomic_DNA"/>
</dbReference>
<gene>
    <name evidence="4" type="ORF">FC44_GL001406</name>
</gene>
<dbReference type="PROSITE" id="PS50893">
    <property type="entry name" value="ABC_TRANSPORTER_2"/>
    <property type="match status" value="1"/>
</dbReference>
<evidence type="ECO:0000313" key="4">
    <source>
        <dbReference type="EMBL" id="KRM34319.1"/>
    </source>
</evidence>
<dbReference type="InterPro" id="IPR003593">
    <property type="entry name" value="AAA+_ATPase"/>
</dbReference>
<sequence>MAIVGPSGAGKSTVLNILGMLEKPTSGEVYLSNQKLPSINSRKATILRRNKINYLFQSYALISDLTVLQNLQIAVKFNKESSRIINQKIDKVLEDLDIVPLKNSRVNTLSGGEQQRVALARCILKPGNLVLADEPTGALDPSRAEEAFDQIKLLRDHYHKTIIMVTHNMEEAEKTDRILDLNRL</sequence>
<dbReference type="SUPFAM" id="SSF52540">
    <property type="entry name" value="P-loop containing nucleoside triphosphate hydrolases"/>
    <property type="match status" value="1"/>
</dbReference>
<dbReference type="InterPro" id="IPR027417">
    <property type="entry name" value="P-loop_NTPase"/>
</dbReference>
<evidence type="ECO:0000256" key="2">
    <source>
        <dbReference type="ARBA" id="ARBA00022840"/>
    </source>
</evidence>
<evidence type="ECO:0000256" key="1">
    <source>
        <dbReference type="ARBA" id="ARBA00022741"/>
    </source>
</evidence>
<dbReference type="PROSITE" id="PS00211">
    <property type="entry name" value="ABC_TRANSPORTER_1"/>
    <property type="match status" value="1"/>
</dbReference>
<evidence type="ECO:0000313" key="5">
    <source>
        <dbReference type="Proteomes" id="UP000051735"/>
    </source>
</evidence>
<dbReference type="PANTHER" id="PTHR42798:SF4">
    <property type="entry name" value="ABC TRANSPORTER DOMAIN-CONTAINING PROTEIN"/>
    <property type="match status" value="1"/>
</dbReference>